<accession>A0A3L9Z1R4</accession>
<dbReference type="EMBL" id="REFC01000012">
    <property type="protein sequence ID" value="RMA64225.1"/>
    <property type="molecule type" value="Genomic_DNA"/>
</dbReference>
<keyword evidence="1" id="KW-0472">Membrane</keyword>
<name>A0A3L9Z1R4_9FLAO</name>
<evidence type="ECO:0000313" key="2">
    <source>
        <dbReference type="EMBL" id="RMA64225.1"/>
    </source>
</evidence>
<evidence type="ECO:0000313" key="3">
    <source>
        <dbReference type="Proteomes" id="UP000271339"/>
    </source>
</evidence>
<feature type="transmembrane region" description="Helical" evidence="1">
    <location>
        <begin position="21"/>
        <end position="42"/>
    </location>
</feature>
<sequence length="45" mass="4849">MKKLLQVILAGWGAKKIGGMGCGCVGTVVVFLILFTILGYIFELF</sequence>
<proteinExistence type="predicted"/>
<protein>
    <submittedName>
        <fullName evidence="2">Uncharacterized protein</fullName>
    </submittedName>
</protein>
<gene>
    <name evidence="2" type="ORF">BXY75_1095</name>
</gene>
<dbReference type="RefSeq" id="WP_170152853.1">
    <property type="nucleotide sequence ID" value="NZ_REFC01000012.1"/>
</dbReference>
<organism evidence="2 3">
    <name type="scientific">Ulvibacter antarcticus</name>
    <dbReference type="NCBI Taxonomy" id="442714"/>
    <lineage>
        <taxon>Bacteria</taxon>
        <taxon>Pseudomonadati</taxon>
        <taxon>Bacteroidota</taxon>
        <taxon>Flavobacteriia</taxon>
        <taxon>Flavobacteriales</taxon>
        <taxon>Flavobacteriaceae</taxon>
        <taxon>Ulvibacter</taxon>
    </lineage>
</organism>
<dbReference type="AlphaFoldDB" id="A0A3L9Z1R4"/>
<keyword evidence="1" id="KW-0812">Transmembrane</keyword>
<evidence type="ECO:0000256" key="1">
    <source>
        <dbReference type="SAM" id="Phobius"/>
    </source>
</evidence>
<keyword evidence="1" id="KW-1133">Transmembrane helix</keyword>
<reference evidence="2 3" key="1">
    <citation type="submission" date="2018-10" db="EMBL/GenBank/DDBJ databases">
        <title>Genomic Encyclopedia of Archaeal and Bacterial Type Strains, Phase II (KMG-II): from individual species to whole genera.</title>
        <authorList>
            <person name="Goeker M."/>
        </authorList>
    </citation>
    <scope>NUCLEOTIDE SEQUENCE [LARGE SCALE GENOMIC DNA]</scope>
    <source>
        <strain evidence="2 3">DSM 23424</strain>
    </source>
</reference>
<comment type="caution">
    <text evidence="2">The sequence shown here is derived from an EMBL/GenBank/DDBJ whole genome shotgun (WGS) entry which is preliminary data.</text>
</comment>
<keyword evidence="3" id="KW-1185">Reference proteome</keyword>
<dbReference type="Proteomes" id="UP000271339">
    <property type="component" value="Unassembled WGS sequence"/>
</dbReference>